<sequence>MHNTRLRKIARGIDALHDHGDIGLAHAQRNG</sequence>
<gene>
    <name evidence="1" type="ORF">UFOPK2366_00443</name>
</gene>
<organism evidence="1">
    <name type="scientific">freshwater metagenome</name>
    <dbReference type="NCBI Taxonomy" id="449393"/>
    <lineage>
        <taxon>unclassified sequences</taxon>
        <taxon>metagenomes</taxon>
        <taxon>ecological metagenomes</taxon>
    </lineage>
</organism>
<protein>
    <submittedName>
        <fullName evidence="1">Unannotated protein</fullName>
    </submittedName>
</protein>
<evidence type="ECO:0000313" key="1">
    <source>
        <dbReference type="EMBL" id="CAB4685042.1"/>
    </source>
</evidence>
<reference evidence="1" key="1">
    <citation type="submission" date="2020-05" db="EMBL/GenBank/DDBJ databases">
        <authorList>
            <person name="Chiriac C."/>
            <person name="Salcher M."/>
            <person name="Ghai R."/>
            <person name="Kavagutti S V."/>
        </authorList>
    </citation>
    <scope>NUCLEOTIDE SEQUENCE</scope>
</reference>
<accession>A0A6J6NFN1</accession>
<dbReference type="EMBL" id="CAEZXM010000059">
    <property type="protein sequence ID" value="CAB4685042.1"/>
    <property type="molecule type" value="Genomic_DNA"/>
</dbReference>
<name>A0A6J6NFN1_9ZZZZ</name>
<dbReference type="AlphaFoldDB" id="A0A6J6NFN1"/>
<proteinExistence type="predicted"/>